<dbReference type="AlphaFoldDB" id="A0AAN9ZDG2"/>
<reference evidence="2 3" key="1">
    <citation type="submission" date="2024-03" db="EMBL/GenBank/DDBJ databases">
        <title>The genome assembly and annotation of the cricket Gryllus longicercus Weissman &amp; Gray.</title>
        <authorList>
            <person name="Szrajer S."/>
            <person name="Gray D."/>
            <person name="Ylla G."/>
        </authorList>
    </citation>
    <scope>NUCLEOTIDE SEQUENCE [LARGE SCALE GENOMIC DNA]</scope>
    <source>
        <strain evidence="2">DAG 2021-001</strain>
        <tissue evidence="2">Whole body minus gut</tissue>
    </source>
</reference>
<keyword evidence="1" id="KW-0812">Transmembrane</keyword>
<keyword evidence="1" id="KW-1133">Transmembrane helix</keyword>
<comment type="caution">
    <text evidence="2">The sequence shown here is derived from an EMBL/GenBank/DDBJ whole genome shotgun (WGS) entry which is preliminary data.</text>
</comment>
<feature type="transmembrane region" description="Helical" evidence="1">
    <location>
        <begin position="40"/>
        <end position="63"/>
    </location>
</feature>
<gene>
    <name evidence="2" type="ORF">R5R35_000742</name>
</gene>
<evidence type="ECO:0000313" key="3">
    <source>
        <dbReference type="Proteomes" id="UP001378592"/>
    </source>
</evidence>
<dbReference type="Proteomes" id="UP001378592">
    <property type="component" value="Unassembled WGS sequence"/>
</dbReference>
<proteinExistence type="predicted"/>
<keyword evidence="1" id="KW-0472">Membrane</keyword>
<evidence type="ECO:0000256" key="1">
    <source>
        <dbReference type="SAM" id="Phobius"/>
    </source>
</evidence>
<name>A0AAN9ZDG2_9ORTH</name>
<evidence type="ECO:0000313" key="2">
    <source>
        <dbReference type="EMBL" id="KAK7870464.1"/>
    </source>
</evidence>
<accession>A0AAN9ZDG2</accession>
<sequence>MWPNQTNSSSGGGGGGAGGALVFEPMALSAAEGGGRAGRLLLVAGLAVVGSVGNIFMISSIITEDHLRKRGRKGFNAAAVRIVVREEWAVTLIRRKRI</sequence>
<keyword evidence="3" id="KW-1185">Reference proteome</keyword>
<organism evidence="2 3">
    <name type="scientific">Gryllus longicercus</name>
    <dbReference type="NCBI Taxonomy" id="2509291"/>
    <lineage>
        <taxon>Eukaryota</taxon>
        <taxon>Metazoa</taxon>
        <taxon>Ecdysozoa</taxon>
        <taxon>Arthropoda</taxon>
        <taxon>Hexapoda</taxon>
        <taxon>Insecta</taxon>
        <taxon>Pterygota</taxon>
        <taxon>Neoptera</taxon>
        <taxon>Polyneoptera</taxon>
        <taxon>Orthoptera</taxon>
        <taxon>Ensifera</taxon>
        <taxon>Gryllidea</taxon>
        <taxon>Grylloidea</taxon>
        <taxon>Gryllidae</taxon>
        <taxon>Gryllinae</taxon>
        <taxon>Gryllus</taxon>
    </lineage>
</organism>
<protein>
    <submittedName>
        <fullName evidence="2">Uncharacterized protein</fullName>
    </submittedName>
</protein>
<dbReference type="EMBL" id="JAZDUA010000057">
    <property type="protein sequence ID" value="KAK7870464.1"/>
    <property type="molecule type" value="Genomic_DNA"/>
</dbReference>